<dbReference type="AlphaFoldDB" id="A0A6J8EW04"/>
<keyword evidence="2" id="KW-0964">Secreted</keyword>
<dbReference type="Gene3D" id="2.60.120.40">
    <property type="match status" value="1"/>
</dbReference>
<dbReference type="Proteomes" id="UP000507470">
    <property type="component" value="Unassembled WGS sequence"/>
</dbReference>
<evidence type="ECO:0000256" key="1">
    <source>
        <dbReference type="ARBA" id="ARBA00004613"/>
    </source>
</evidence>
<feature type="domain" description="C1q" evidence="4">
    <location>
        <begin position="38"/>
        <end position="169"/>
    </location>
</feature>
<dbReference type="EMBL" id="CACVKT020009911">
    <property type="protein sequence ID" value="CAC5423922.1"/>
    <property type="molecule type" value="Genomic_DNA"/>
</dbReference>
<dbReference type="GO" id="GO:0005576">
    <property type="term" value="C:extracellular region"/>
    <property type="evidence" value="ECO:0007669"/>
    <property type="project" value="UniProtKB-SubCell"/>
</dbReference>
<dbReference type="SUPFAM" id="SSF49842">
    <property type="entry name" value="TNF-like"/>
    <property type="match status" value="1"/>
</dbReference>
<proteinExistence type="predicted"/>
<dbReference type="InterPro" id="IPR050822">
    <property type="entry name" value="Cerebellin_Synaptic_Org"/>
</dbReference>
<reference evidence="5 6" key="1">
    <citation type="submission" date="2020-06" db="EMBL/GenBank/DDBJ databases">
        <authorList>
            <person name="Li R."/>
            <person name="Bekaert M."/>
        </authorList>
    </citation>
    <scope>NUCLEOTIDE SEQUENCE [LARGE SCALE GENOMIC DNA]</scope>
    <source>
        <strain evidence="6">wild</strain>
    </source>
</reference>
<gene>
    <name evidence="5" type="ORF">MCOR_55882</name>
</gene>
<name>A0A6J8EW04_MYTCO</name>
<keyword evidence="3" id="KW-0732">Signal</keyword>
<organism evidence="5 6">
    <name type="scientific">Mytilus coruscus</name>
    <name type="common">Sea mussel</name>
    <dbReference type="NCBI Taxonomy" id="42192"/>
    <lineage>
        <taxon>Eukaryota</taxon>
        <taxon>Metazoa</taxon>
        <taxon>Spiralia</taxon>
        <taxon>Lophotrochozoa</taxon>
        <taxon>Mollusca</taxon>
        <taxon>Bivalvia</taxon>
        <taxon>Autobranchia</taxon>
        <taxon>Pteriomorphia</taxon>
        <taxon>Mytilida</taxon>
        <taxon>Mytiloidea</taxon>
        <taxon>Mytilidae</taxon>
        <taxon>Mytilinae</taxon>
        <taxon>Mytilus</taxon>
    </lineage>
</organism>
<evidence type="ECO:0000313" key="6">
    <source>
        <dbReference type="Proteomes" id="UP000507470"/>
    </source>
</evidence>
<evidence type="ECO:0000256" key="2">
    <source>
        <dbReference type="ARBA" id="ARBA00022525"/>
    </source>
</evidence>
<dbReference type="OrthoDB" id="6154955at2759"/>
<dbReference type="InterPro" id="IPR008983">
    <property type="entry name" value="Tumour_necrosis_fac-like_dom"/>
</dbReference>
<sequence length="169" mass="18983">MKMDKSFNNISNELNIEAYVYTRVCDMITDQCKDVVRNLKRRPTFFESLKTSQTLSNIKDIVKFDDAKINIGGGYDSTTGIFTVPWNGIYIFSCTIMGNAGGAVHFQLNKNDQLYTAGFVAKSNYGAQTVNSFAEFRTGDKVYVKHRSSASESVRESHFSTFSGYLLSK</sequence>
<dbReference type="PROSITE" id="PS50871">
    <property type="entry name" value="C1Q"/>
    <property type="match status" value="1"/>
</dbReference>
<dbReference type="SMART" id="SM00110">
    <property type="entry name" value="C1Q"/>
    <property type="match status" value="1"/>
</dbReference>
<dbReference type="PANTHER" id="PTHR22923:SF116">
    <property type="entry name" value="C1Q DOMAIN-CONTAINING PROTEIN"/>
    <property type="match status" value="1"/>
</dbReference>
<comment type="subcellular location">
    <subcellularLocation>
        <location evidence="1">Secreted</location>
    </subcellularLocation>
</comment>
<dbReference type="Pfam" id="PF00386">
    <property type="entry name" value="C1q"/>
    <property type="match status" value="1"/>
</dbReference>
<evidence type="ECO:0000313" key="5">
    <source>
        <dbReference type="EMBL" id="CAC5423922.1"/>
    </source>
</evidence>
<protein>
    <submittedName>
        <fullName evidence="5">C1QL</fullName>
    </submittedName>
</protein>
<evidence type="ECO:0000259" key="4">
    <source>
        <dbReference type="PROSITE" id="PS50871"/>
    </source>
</evidence>
<evidence type="ECO:0000256" key="3">
    <source>
        <dbReference type="ARBA" id="ARBA00022729"/>
    </source>
</evidence>
<dbReference type="PANTHER" id="PTHR22923">
    <property type="entry name" value="CEREBELLIN-RELATED"/>
    <property type="match status" value="1"/>
</dbReference>
<accession>A0A6J8EW04</accession>
<dbReference type="PRINTS" id="PR00007">
    <property type="entry name" value="COMPLEMNTC1Q"/>
</dbReference>
<dbReference type="InterPro" id="IPR001073">
    <property type="entry name" value="C1q_dom"/>
</dbReference>
<keyword evidence="6" id="KW-1185">Reference proteome</keyword>